<gene>
    <name evidence="3" type="ORF">C5167_022338</name>
</gene>
<dbReference type="GO" id="GO:0003723">
    <property type="term" value="F:RNA binding"/>
    <property type="evidence" value="ECO:0007669"/>
    <property type="project" value="InterPro"/>
</dbReference>
<name>A0A4Y7JHI1_PAPSO</name>
<evidence type="ECO:0008006" key="5">
    <source>
        <dbReference type="Google" id="ProtNLM"/>
    </source>
</evidence>
<dbReference type="AlphaFoldDB" id="A0A4Y7JHI1"/>
<dbReference type="InterPro" id="IPR011990">
    <property type="entry name" value="TPR-like_helical_dom_sf"/>
</dbReference>
<dbReference type="PANTHER" id="PTHR47926:SF537">
    <property type="entry name" value="PENTACOTRIPEPTIDE-REPEAT REGION OF PRORP DOMAIN-CONTAINING PROTEIN"/>
    <property type="match status" value="1"/>
</dbReference>
<keyword evidence="1" id="KW-0677">Repeat</keyword>
<evidence type="ECO:0000256" key="2">
    <source>
        <dbReference type="PROSITE-ProRule" id="PRU00708"/>
    </source>
</evidence>
<dbReference type="PANTHER" id="PTHR47926">
    <property type="entry name" value="PENTATRICOPEPTIDE REPEAT-CONTAINING PROTEIN"/>
    <property type="match status" value="1"/>
</dbReference>
<dbReference type="InterPro" id="IPR046848">
    <property type="entry name" value="E_motif"/>
</dbReference>
<protein>
    <recommendedName>
        <fullName evidence="5">Pentatricopeptide repeat-containing protein</fullName>
    </recommendedName>
</protein>
<keyword evidence="4" id="KW-1185">Reference proteome</keyword>
<dbReference type="InterPro" id="IPR002885">
    <property type="entry name" value="PPR_rpt"/>
</dbReference>
<dbReference type="GO" id="GO:0009451">
    <property type="term" value="P:RNA modification"/>
    <property type="evidence" value="ECO:0007669"/>
    <property type="project" value="InterPro"/>
</dbReference>
<dbReference type="Pfam" id="PF20431">
    <property type="entry name" value="E_motif"/>
    <property type="match status" value="1"/>
</dbReference>
<evidence type="ECO:0000256" key="1">
    <source>
        <dbReference type="ARBA" id="ARBA00022737"/>
    </source>
</evidence>
<dbReference type="PROSITE" id="PS51375">
    <property type="entry name" value="PPR"/>
    <property type="match status" value="2"/>
</dbReference>
<reference evidence="3 4" key="1">
    <citation type="journal article" date="2018" name="Science">
        <title>The opium poppy genome and morphinan production.</title>
        <authorList>
            <person name="Guo L."/>
            <person name="Winzer T."/>
            <person name="Yang X."/>
            <person name="Li Y."/>
            <person name="Ning Z."/>
            <person name="He Z."/>
            <person name="Teodor R."/>
            <person name="Lu Y."/>
            <person name="Bowser T.A."/>
            <person name="Graham I.A."/>
            <person name="Ye K."/>
        </authorList>
    </citation>
    <scope>NUCLEOTIDE SEQUENCE [LARGE SCALE GENOMIC DNA]</scope>
    <source>
        <strain evidence="4">cv. HN1</strain>
        <tissue evidence="3">Leaves</tissue>
    </source>
</reference>
<dbReference type="EMBL" id="CM010719">
    <property type="protein sequence ID" value="RZC60574.1"/>
    <property type="molecule type" value="Genomic_DNA"/>
</dbReference>
<evidence type="ECO:0000313" key="3">
    <source>
        <dbReference type="EMBL" id="RZC60574.1"/>
    </source>
</evidence>
<dbReference type="Pfam" id="PF20430">
    <property type="entry name" value="Eplus_motif"/>
    <property type="match status" value="1"/>
</dbReference>
<dbReference type="Proteomes" id="UP000316621">
    <property type="component" value="Chromosome 5"/>
</dbReference>
<sequence length="467" mass="52888">MDIALALRIIVFPKEIHYDAMYAYKKADRRERVAHIQTGAGIVADSNPDDELRECENKATALIRAIELAESTFVDGVMLLFSVSFQFYRMSPKGRANGAGKVIHSLVIKNPSLKTDDIYLQTSLIGFYSNYGDLDYARKLFDRMCQRNVVSWTAMIMGYVKQKKYSEGLALFHRMQIEGIEINEFTLVNVLSACAHLGAFEMGKWVHGYIHKNGIFLNPTLATALIDMYMKCGYVDKASQVFNKLTERSISTWNSIIGGLAMHGYGEAALERFNKMLRTGTKPDHITFIGVLSACTHSGMVEKGREHFNSMTRDFEIEPHIKHYGCLVDLLGRAGHLEEAYEIMKNMPFKRNGVLWGTLLNACSAHGNVELAEIAMERLAELEPFNDGNYVIMSNLYASKGQWEEVIKMRRFMKDRGILKTPGCSWIEVNNVIHEFVVGDGRHPRSEEIYSMLDDVAEKLEEVGYVP</sequence>
<dbReference type="Gene3D" id="3.60.120.10">
    <property type="entry name" value="Anthranilate synthase"/>
    <property type="match status" value="1"/>
</dbReference>
<feature type="repeat" description="PPR" evidence="2">
    <location>
        <begin position="148"/>
        <end position="182"/>
    </location>
</feature>
<accession>A0A4Y7JHI1</accession>
<dbReference type="FunFam" id="1.25.40.10:FF:000366">
    <property type="entry name" value="Pentatricopeptide (PPR) repeat-containing protein"/>
    <property type="match status" value="1"/>
</dbReference>
<organism evidence="3 4">
    <name type="scientific">Papaver somniferum</name>
    <name type="common">Opium poppy</name>
    <dbReference type="NCBI Taxonomy" id="3469"/>
    <lineage>
        <taxon>Eukaryota</taxon>
        <taxon>Viridiplantae</taxon>
        <taxon>Streptophyta</taxon>
        <taxon>Embryophyta</taxon>
        <taxon>Tracheophyta</taxon>
        <taxon>Spermatophyta</taxon>
        <taxon>Magnoliopsida</taxon>
        <taxon>Ranunculales</taxon>
        <taxon>Papaveraceae</taxon>
        <taxon>Papaveroideae</taxon>
        <taxon>Papaver</taxon>
    </lineage>
</organism>
<dbReference type="InterPro" id="IPR046849">
    <property type="entry name" value="E2_motif"/>
</dbReference>
<proteinExistence type="predicted"/>
<dbReference type="NCBIfam" id="TIGR00756">
    <property type="entry name" value="PPR"/>
    <property type="match status" value="3"/>
</dbReference>
<dbReference type="Pfam" id="PF13041">
    <property type="entry name" value="PPR_2"/>
    <property type="match status" value="2"/>
</dbReference>
<dbReference type="Gramene" id="RZC60574">
    <property type="protein sequence ID" value="RZC60574"/>
    <property type="gene ID" value="C5167_022338"/>
</dbReference>
<dbReference type="OMA" id="CSEQIYD"/>
<feature type="repeat" description="PPR" evidence="2">
    <location>
        <begin position="249"/>
        <end position="283"/>
    </location>
</feature>
<dbReference type="FunFam" id="1.25.40.10:FF:000031">
    <property type="entry name" value="Pentatricopeptide repeat-containing protein mitochondrial"/>
    <property type="match status" value="1"/>
</dbReference>
<dbReference type="FunFam" id="1.25.40.10:FF:000073">
    <property type="entry name" value="Pentatricopeptide repeat-containing protein chloroplastic"/>
    <property type="match status" value="1"/>
</dbReference>
<dbReference type="Pfam" id="PF01535">
    <property type="entry name" value="PPR"/>
    <property type="match status" value="1"/>
</dbReference>
<dbReference type="Gene3D" id="1.25.40.10">
    <property type="entry name" value="Tetratricopeptide repeat domain"/>
    <property type="match status" value="2"/>
</dbReference>
<dbReference type="InterPro" id="IPR005801">
    <property type="entry name" value="ADC_synthase"/>
</dbReference>
<dbReference type="SUPFAM" id="SSF48452">
    <property type="entry name" value="TPR-like"/>
    <property type="match status" value="2"/>
</dbReference>
<dbReference type="SUPFAM" id="SSF56322">
    <property type="entry name" value="ADC synthase"/>
    <property type="match status" value="1"/>
</dbReference>
<dbReference type="InterPro" id="IPR046960">
    <property type="entry name" value="PPR_At4g14850-like_plant"/>
</dbReference>
<evidence type="ECO:0000313" key="4">
    <source>
        <dbReference type="Proteomes" id="UP000316621"/>
    </source>
</evidence>